<name>A0A6P8HPC3_ACTTE</name>
<reference evidence="3" key="1">
    <citation type="submission" date="2025-08" db="UniProtKB">
        <authorList>
            <consortium name="RefSeq"/>
        </authorList>
    </citation>
    <scope>IDENTIFICATION</scope>
</reference>
<dbReference type="KEGG" id="aten:116294091"/>
<evidence type="ECO:0000313" key="2">
    <source>
        <dbReference type="Proteomes" id="UP000515163"/>
    </source>
</evidence>
<dbReference type="Pfam" id="PF02221">
    <property type="entry name" value="E1_DerP2_DerF2"/>
    <property type="match status" value="1"/>
</dbReference>
<dbReference type="Proteomes" id="UP000515163">
    <property type="component" value="Unplaced"/>
</dbReference>
<evidence type="ECO:0000259" key="1">
    <source>
        <dbReference type="Pfam" id="PF02221"/>
    </source>
</evidence>
<sequence>MTSTIFDRGVPSINYPLTFRVLRYAIALSWILVLNGEHVTGSFPLPNPIESPHIKNQSLVSCLSKYDPTIIIKAHPSNVSCQDPVFLTGSFGTPQEDVLSLACYGKAYLNKELLNYDNIANACVDVKELKCPLLKGKPLKFHFKIRMPCVISKGYYELTGYCMNQNGNMVGCLKWQFLWE</sequence>
<proteinExistence type="predicted"/>
<protein>
    <submittedName>
        <fullName evidence="3">Uncharacterized protein LOC116294091</fullName>
    </submittedName>
</protein>
<dbReference type="GeneID" id="116294091"/>
<feature type="domain" description="MD-2-related lipid-recognition" evidence="1">
    <location>
        <begin position="90"/>
        <end position="175"/>
    </location>
</feature>
<dbReference type="InParanoid" id="A0A6P8HPC3"/>
<dbReference type="OrthoDB" id="10303883at2759"/>
<dbReference type="InterPro" id="IPR014756">
    <property type="entry name" value="Ig_E-set"/>
</dbReference>
<dbReference type="SUPFAM" id="SSF81296">
    <property type="entry name" value="E set domains"/>
    <property type="match status" value="1"/>
</dbReference>
<accession>A0A6P8HPC3</accession>
<dbReference type="InterPro" id="IPR003172">
    <property type="entry name" value="ML_dom"/>
</dbReference>
<keyword evidence="2" id="KW-1185">Reference proteome</keyword>
<organism evidence="2 3">
    <name type="scientific">Actinia tenebrosa</name>
    <name type="common">Australian red waratah sea anemone</name>
    <dbReference type="NCBI Taxonomy" id="6105"/>
    <lineage>
        <taxon>Eukaryota</taxon>
        <taxon>Metazoa</taxon>
        <taxon>Cnidaria</taxon>
        <taxon>Anthozoa</taxon>
        <taxon>Hexacorallia</taxon>
        <taxon>Actiniaria</taxon>
        <taxon>Actiniidae</taxon>
        <taxon>Actinia</taxon>
    </lineage>
</organism>
<dbReference type="RefSeq" id="XP_031557481.1">
    <property type="nucleotide sequence ID" value="XM_031701621.1"/>
</dbReference>
<gene>
    <name evidence="3" type="primary">LOC116294091</name>
</gene>
<evidence type="ECO:0000313" key="3">
    <source>
        <dbReference type="RefSeq" id="XP_031557481.1"/>
    </source>
</evidence>
<dbReference type="AlphaFoldDB" id="A0A6P8HPC3"/>